<dbReference type="InterPro" id="IPR017907">
    <property type="entry name" value="Znf_RING_CS"/>
</dbReference>
<evidence type="ECO:0000313" key="6">
    <source>
        <dbReference type="EMBL" id="BFG02567.1"/>
    </source>
</evidence>
<dbReference type="PROSITE" id="PS00518">
    <property type="entry name" value="ZF_RING_1"/>
    <property type="match status" value="1"/>
</dbReference>
<dbReference type="PROSITE" id="PS50089">
    <property type="entry name" value="ZF_RING_2"/>
    <property type="match status" value="1"/>
</dbReference>
<evidence type="ECO:0000256" key="3">
    <source>
        <dbReference type="ARBA" id="ARBA00022833"/>
    </source>
</evidence>
<sequence>MERDPFIINIGFQRYLSYNPTTRTVQDIPAPADPSKADIKIEHGTDLEDYFMLSFPIGATESLISNSTNAPALFVYKGPVSTPLNVAASGSLGADASSENFGYECPICLLAAFDRGPVATPCGHIFCRGCIEEQIRRRNKCAKCNREITADQLVRLYL</sequence>
<dbReference type="PANTHER" id="PTHR23041:SF78">
    <property type="entry name" value="E3 UBIQUITIN-PROTEIN LIGASE RNF4"/>
    <property type="match status" value="1"/>
</dbReference>
<dbReference type="InterPro" id="IPR001841">
    <property type="entry name" value="Znf_RING"/>
</dbReference>
<dbReference type="GO" id="GO:0045944">
    <property type="term" value="P:positive regulation of transcription by RNA polymerase II"/>
    <property type="evidence" value="ECO:0007669"/>
    <property type="project" value="TreeGrafter"/>
</dbReference>
<dbReference type="Pfam" id="PF13639">
    <property type="entry name" value="zf-RING_2"/>
    <property type="match status" value="1"/>
</dbReference>
<dbReference type="EMBL" id="AP029266">
    <property type="protein sequence ID" value="BFG02567.1"/>
    <property type="molecule type" value="Genomic_DNA"/>
</dbReference>
<proteinExistence type="predicted"/>
<name>A0AAU9G293_DROMD</name>
<gene>
    <name evidence="6" type="ORF">DMAD_02046</name>
</gene>
<dbReference type="AlphaFoldDB" id="A0AAU9G293"/>
<evidence type="ECO:0000259" key="5">
    <source>
        <dbReference type="PROSITE" id="PS50089"/>
    </source>
</evidence>
<dbReference type="GO" id="GO:0008270">
    <property type="term" value="F:zinc ion binding"/>
    <property type="evidence" value="ECO:0007669"/>
    <property type="project" value="UniProtKB-KW"/>
</dbReference>
<evidence type="ECO:0000256" key="4">
    <source>
        <dbReference type="PROSITE-ProRule" id="PRU00175"/>
    </source>
</evidence>
<keyword evidence="3" id="KW-0862">Zinc</keyword>
<keyword evidence="7" id="KW-1185">Reference proteome</keyword>
<dbReference type="Gene3D" id="3.30.40.10">
    <property type="entry name" value="Zinc/RING finger domain, C3HC4 (zinc finger)"/>
    <property type="match status" value="1"/>
</dbReference>
<dbReference type="Proteomes" id="UP001500889">
    <property type="component" value="Chromosome A"/>
</dbReference>
<reference evidence="6 7" key="1">
    <citation type="submission" date="2024-02" db="EMBL/GenBank/DDBJ databases">
        <title>A chromosome-level genome assembly of Drosophila madeirensis, a fruit fly species endemic to Madeira island.</title>
        <authorList>
            <person name="Tomihara K."/>
            <person name="Llopart A."/>
            <person name="Yamamoto D."/>
        </authorList>
    </citation>
    <scope>NUCLEOTIDE SEQUENCE [LARGE SCALE GENOMIC DNA]</scope>
    <source>
        <strain evidence="6 7">RF1</strain>
    </source>
</reference>
<dbReference type="InterPro" id="IPR013083">
    <property type="entry name" value="Znf_RING/FYVE/PHD"/>
</dbReference>
<dbReference type="SMART" id="SM00184">
    <property type="entry name" value="RING"/>
    <property type="match status" value="1"/>
</dbReference>
<feature type="domain" description="RING-type" evidence="5">
    <location>
        <begin position="105"/>
        <end position="145"/>
    </location>
</feature>
<dbReference type="SUPFAM" id="SSF57850">
    <property type="entry name" value="RING/U-box"/>
    <property type="match status" value="1"/>
</dbReference>
<accession>A0AAU9G293</accession>
<evidence type="ECO:0000256" key="1">
    <source>
        <dbReference type="ARBA" id="ARBA00022723"/>
    </source>
</evidence>
<dbReference type="InterPro" id="IPR047134">
    <property type="entry name" value="RNF4"/>
</dbReference>
<organism evidence="6 7">
    <name type="scientific">Drosophila madeirensis</name>
    <name type="common">Fruit fly</name>
    <dbReference type="NCBI Taxonomy" id="30013"/>
    <lineage>
        <taxon>Eukaryota</taxon>
        <taxon>Metazoa</taxon>
        <taxon>Ecdysozoa</taxon>
        <taxon>Arthropoda</taxon>
        <taxon>Hexapoda</taxon>
        <taxon>Insecta</taxon>
        <taxon>Pterygota</taxon>
        <taxon>Neoptera</taxon>
        <taxon>Endopterygota</taxon>
        <taxon>Diptera</taxon>
        <taxon>Brachycera</taxon>
        <taxon>Muscomorpha</taxon>
        <taxon>Ephydroidea</taxon>
        <taxon>Drosophilidae</taxon>
        <taxon>Drosophila</taxon>
        <taxon>Sophophora</taxon>
    </lineage>
</organism>
<keyword evidence="1" id="KW-0479">Metal-binding</keyword>
<dbReference type="PANTHER" id="PTHR23041">
    <property type="entry name" value="RING FINGER DOMAIN-CONTAINING"/>
    <property type="match status" value="1"/>
</dbReference>
<evidence type="ECO:0000256" key="2">
    <source>
        <dbReference type="ARBA" id="ARBA00022771"/>
    </source>
</evidence>
<protein>
    <submittedName>
        <fullName evidence="6">E3 ubiquitin-protein ligase RNF185-like</fullName>
    </submittedName>
</protein>
<evidence type="ECO:0000313" key="7">
    <source>
        <dbReference type="Proteomes" id="UP001500889"/>
    </source>
</evidence>
<keyword evidence="2 4" id="KW-0863">Zinc-finger</keyword>